<evidence type="ECO:0000313" key="2">
    <source>
        <dbReference type="EMBL" id="KAG9240681.1"/>
    </source>
</evidence>
<dbReference type="PANTHER" id="PTHR28019">
    <property type="entry name" value="CELL MEMBRANE PROTEIN YLR413W-RELATED"/>
    <property type="match status" value="1"/>
</dbReference>
<feature type="transmembrane region" description="Helical" evidence="1">
    <location>
        <begin position="253"/>
        <end position="275"/>
    </location>
</feature>
<keyword evidence="3" id="KW-1185">Reference proteome</keyword>
<dbReference type="OrthoDB" id="4480814at2759"/>
<sequence length="332" mass="35180">MGAGRVVCVALPFGLTLASLLCIILTLLAGVTNKNLEMFDVNTENMSISSSDLQNLVNLVTKRDALPEPDNLGAGALTSAALNNVLTSTTNFTASDFGLADSYKVYLWNYCSTANSSTTCTKAKFNWASSALNVTYLNERASAISIAASGNNATLPDDITTALKAYIHVSKWTQIVYSIALLFSVLTLVTGLFGFCSRVGSCITYLMCGLATTTIIAASAMATASSAIVVGAIQGTSSSYGITASIKTPFLSLTWFAVAFSIGAGLFWSFSICCCKAQHRSKGNNEKFVPSTYQPLHDPNMSYQSQTQGVYNPQAHVPARGAGYEPYKQSAV</sequence>
<dbReference type="Proteomes" id="UP000887226">
    <property type="component" value="Unassembled WGS sequence"/>
</dbReference>
<organism evidence="2 3">
    <name type="scientific">Calycina marina</name>
    <dbReference type="NCBI Taxonomy" id="1763456"/>
    <lineage>
        <taxon>Eukaryota</taxon>
        <taxon>Fungi</taxon>
        <taxon>Dikarya</taxon>
        <taxon>Ascomycota</taxon>
        <taxon>Pezizomycotina</taxon>
        <taxon>Leotiomycetes</taxon>
        <taxon>Helotiales</taxon>
        <taxon>Pezizellaceae</taxon>
        <taxon>Calycina</taxon>
    </lineage>
</organism>
<dbReference type="EMBL" id="MU254371">
    <property type="protein sequence ID" value="KAG9240681.1"/>
    <property type="molecule type" value="Genomic_DNA"/>
</dbReference>
<dbReference type="PANTHER" id="PTHR28019:SF3">
    <property type="entry name" value="INTEGRAL MEMBRANE PROTEIN (AFU_ORTHOLOGUE AFUA_6G07470)"/>
    <property type="match status" value="1"/>
</dbReference>
<evidence type="ECO:0000256" key="1">
    <source>
        <dbReference type="SAM" id="Phobius"/>
    </source>
</evidence>
<reference evidence="2" key="1">
    <citation type="journal article" date="2021" name="IMA Fungus">
        <title>Genomic characterization of three marine fungi, including Emericellopsis atlantica sp. nov. with signatures of a generalist lifestyle and marine biomass degradation.</title>
        <authorList>
            <person name="Hagestad O.C."/>
            <person name="Hou L."/>
            <person name="Andersen J.H."/>
            <person name="Hansen E.H."/>
            <person name="Altermark B."/>
            <person name="Li C."/>
            <person name="Kuhnert E."/>
            <person name="Cox R.J."/>
            <person name="Crous P.W."/>
            <person name="Spatafora J.W."/>
            <person name="Lail K."/>
            <person name="Amirebrahimi M."/>
            <person name="Lipzen A."/>
            <person name="Pangilinan J."/>
            <person name="Andreopoulos W."/>
            <person name="Hayes R.D."/>
            <person name="Ng V."/>
            <person name="Grigoriev I.V."/>
            <person name="Jackson S.A."/>
            <person name="Sutton T.D.S."/>
            <person name="Dobson A.D.W."/>
            <person name="Rama T."/>
        </authorList>
    </citation>
    <scope>NUCLEOTIDE SEQUENCE</scope>
    <source>
        <strain evidence="2">TRa3180A</strain>
    </source>
</reference>
<dbReference type="GO" id="GO:0051285">
    <property type="term" value="C:cell cortex of cell tip"/>
    <property type="evidence" value="ECO:0007669"/>
    <property type="project" value="TreeGrafter"/>
</dbReference>
<dbReference type="AlphaFoldDB" id="A0A9P7YVU4"/>
<feature type="transmembrane region" description="Helical" evidence="1">
    <location>
        <begin position="203"/>
        <end position="233"/>
    </location>
</feature>
<proteinExistence type="predicted"/>
<comment type="caution">
    <text evidence="2">The sequence shown here is derived from an EMBL/GenBank/DDBJ whole genome shotgun (WGS) entry which is preliminary data.</text>
</comment>
<name>A0A9P7YVU4_9HELO</name>
<dbReference type="InterPro" id="IPR009571">
    <property type="entry name" value="SUR7/Rim9-like_fungi"/>
</dbReference>
<accession>A0A9P7YVU4</accession>
<gene>
    <name evidence="2" type="ORF">BJ878DRAFT_524846</name>
</gene>
<keyword evidence="1" id="KW-1133">Transmembrane helix</keyword>
<dbReference type="Pfam" id="PF06687">
    <property type="entry name" value="SUR7"/>
    <property type="match status" value="1"/>
</dbReference>
<evidence type="ECO:0000313" key="3">
    <source>
        <dbReference type="Proteomes" id="UP000887226"/>
    </source>
</evidence>
<dbReference type="GO" id="GO:0005886">
    <property type="term" value="C:plasma membrane"/>
    <property type="evidence" value="ECO:0007669"/>
    <property type="project" value="InterPro"/>
</dbReference>
<feature type="transmembrane region" description="Helical" evidence="1">
    <location>
        <begin position="175"/>
        <end position="196"/>
    </location>
</feature>
<keyword evidence="1" id="KW-0812">Transmembrane</keyword>
<dbReference type="GO" id="GO:0031505">
    <property type="term" value="P:fungal-type cell wall organization"/>
    <property type="evidence" value="ECO:0007669"/>
    <property type="project" value="TreeGrafter"/>
</dbReference>
<dbReference type="InterPro" id="IPR052413">
    <property type="entry name" value="SUR7_domain"/>
</dbReference>
<keyword evidence="1" id="KW-0472">Membrane</keyword>
<protein>
    <submittedName>
        <fullName evidence="2">SUR7 protein-like protein</fullName>
    </submittedName>
</protein>